<organism evidence="1 2">
    <name type="scientific">Pristionchus entomophagus</name>
    <dbReference type="NCBI Taxonomy" id="358040"/>
    <lineage>
        <taxon>Eukaryota</taxon>
        <taxon>Metazoa</taxon>
        <taxon>Ecdysozoa</taxon>
        <taxon>Nematoda</taxon>
        <taxon>Chromadorea</taxon>
        <taxon>Rhabditida</taxon>
        <taxon>Rhabditina</taxon>
        <taxon>Diplogasteromorpha</taxon>
        <taxon>Diplogasteroidea</taxon>
        <taxon>Neodiplogasteridae</taxon>
        <taxon>Pristionchus</taxon>
    </lineage>
</organism>
<dbReference type="AlphaFoldDB" id="A0AAV5TX51"/>
<gene>
    <name evidence="1" type="ORF">PENTCL1PPCAC_21221</name>
</gene>
<proteinExistence type="predicted"/>
<keyword evidence="2" id="KW-1185">Reference proteome</keyword>
<dbReference type="EMBL" id="BTSX01000005">
    <property type="protein sequence ID" value="GMS99046.1"/>
    <property type="molecule type" value="Genomic_DNA"/>
</dbReference>
<name>A0AAV5TX51_9BILA</name>
<sequence length="115" mass="12982">LSTVCSVDMLSLWHSVDATQIPLLLVETVEREEVQVPSVVRLLPPPLRLSRRRHPRENWIIPSFSTRKAGRKGGSSMKRLARSGVLRARNRRVTVIGRGKDAYPTSDLPYRGGLR</sequence>
<reference evidence="1" key="1">
    <citation type="submission" date="2023-10" db="EMBL/GenBank/DDBJ databases">
        <title>Genome assembly of Pristionchus species.</title>
        <authorList>
            <person name="Yoshida K."/>
            <person name="Sommer R.J."/>
        </authorList>
    </citation>
    <scope>NUCLEOTIDE SEQUENCE</scope>
    <source>
        <strain evidence="1">RS0144</strain>
    </source>
</reference>
<accession>A0AAV5TX51</accession>
<comment type="caution">
    <text evidence="1">The sequence shown here is derived from an EMBL/GenBank/DDBJ whole genome shotgun (WGS) entry which is preliminary data.</text>
</comment>
<protein>
    <recommendedName>
        <fullName evidence="3">Ribosomal protein</fullName>
    </recommendedName>
</protein>
<evidence type="ECO:0000313" key="2">
    <source>
        <dbReference type="Proteomes" id="UP001432027"/>
    </source>
</evidence>
<evidence type="ECO:0008006" key="3">
    <source>
        <dbReference type="Google" id="ProtNLM"/>
    </source>
</evidence>
<evidence type="ECO:0000313" key="1">
    <source>
        <dbReference type="EMBL" id="GMS99046.1"/>
    </source>
</evidence>
<dbReference type="Proteomes" id="UP001432027">
    <property type="component" value="Unassembled WGS sequence"/>
</dbReference>
<feature type="non-terminal residue" evidence="1">
    <location>
        <position position="1"/>
    </location>
</feature>